<keyword evidence="2" id="KW-0479">Metal-binding</keyword>
<dbReference type="AlphaFoldDB" id="A0A1X9MB72"/>
<keyword evidence="6" id="KW-0436">Ligase</keyword>
<evidence type="ECO:0000313" key="6">
    <source>
        <dbReference type="EMBL" id="ARK30676.1"/>
    </source>
</evidence>
<evidence type="ECO:0000256" key="4">
    <source>
        <dbReference type="SAM" id="Coils"/>
    </source>
</evidence>
<evidence type="ECO:0000256" key="2">
    <source>
        <dbReference type="ARBA" id="ARBA00022723"/>
    </source>
</evidence>
<dbReference type="KEGG" id="bkw:BkAM31D_13010"/>
<dbReference type="Proteomes" id="UP000193006">
    <property type="component" value="Chromosome"/>
</dbReference>
<dbReference type="Gene3D" id="3.30.980.10">
    <property type="entry name" value="Threonyl-trna Synthetase, Chain A, domain 2"/>
    <property type="match status" value="1"/>
</dbReference>
<dbReference type="Gene3D" id="3.10.310.40">
    <property type="match status" value="1"/>
</dbReference>
<accession>A0A1X9MB72</accession>
<comment type="cofactor">
    <cofactor evidence="1">
        <name>Zn(2+)</name>
        <dbReference type="ChEBI" id="CHEBI:29105"/>
    </cofactor>
</comment>
<dbReference type="InterPro" id="IPR012947">
    <property type="entry name" value="tRNA_SAD"/>
</dbReference>
<dbReference type="InterPro" id="IPR051335">
    <property type="entry name" value="Alanyl-tRNA_Editing_Enzymes"/>
</dbReference>
<dbReference type="PANTHER" id="PTHR43462">
    <property type="entry name" value="ALANYL-TRNA EDITING PROTEIN"/>
    <property type="match status" value="1"/>
</dbReference>
<gene>
    <name evidence="6" type="primary">alaS_2</name>
    <name evidence="6" type="ORF">BkAM31D_13010</name>
</gene>
<name>A0A1X9MB72_9BACI</name>
<keyword evidence="4" id="KW-0175">Coiled coil</keyword>
<dbReference type="EC" id="6.1.1.7" evidence="6"/>
<organism evidence="6 7">
    <name type="scientific">Halalkalibacter krulwichiae</name>
    <dbReference type="NCBI Taxonomy" id="199441"/>
    <lineage>
        <taxon>Bacteria</taxon>
        <taxon>Bacillati</taxon>
        <taxon>Bacillota</taxon>
        <taxon>Bacilli</taxon>
        <taxon>Bacillales</taxon>
        <taxon>Bacillaceae</taxon>
        <taxon>Halalkalibacter</taxon>
    </lineage>
</organism>
<dbReference type="GO" id="GO:0005524">
    <property type="term" value="F:ATP binding"/>
    <property type="evidence" value="ECO:0007669"/>
    <property type="project" value="InterPro"/>
</dbReference>
<evidence type="ECO:0000259" key="5">
    <source>
        <dbReference type="SMART" id="SM00863"/>
    </source>
</evidence>
<keyword evidence="3" id="KW-0862">Zinc</keyword>
<evidence type="ECO:0000256" key="1">
    <source>
        <dbReference type="ARBA" id="ARBA00001947"/>
    </source>
</evidence>
<reference evidence="6 7" key="1">
    <citation type="submission" date="2017-04" db="EMBL/GenBank/DDBJ databases">
        <title>Bacillus krulwichiae AM31D Genome sequencing and assembly.</title>
        <authorList>
            <person name="Krulwich T.A."/>
            <person name="Anastor L."/>
            <person name="Ehrlich R."/>
            <person name="Ehrlich G.D."/>
            <person name="Janto B."/>
        </authorList>
    </citation>
    <scope>NUCLEOTIDE SEQUENCE [LARGE SCALE GENOMIC DNA]</scope>
    <source>
        <strain evidence="6 7">AM31D</strain>
    </source>
</reference>
<protein>
    <submittedName>
        <fullName evidence="6">Alanine--tRNA ligase</fullName>
        <ecNumber evidence="6">6.1.1.7</ecNumber>
    </submittedName>
</protein>
<dbReference type="EMBL" id="CP020814">
    <property type="protein sequence ID" value="ARK30676.1"/>
    <property type="molecule type" value="Genomic_DNA"/>
</dbReference>
<feature type="domain" description="Threonyl/alanyl tRNA synthetase SAD" evidence="5">
    <location>
        <begin position="132"/>
        <end position="175"/>
    </location>
</feature>
<keyword evidence="7" id="KW-1185">Reference proteome</keyword>
<evidence type="ECO:0000313" key="7">
    <source>
        <dbReference type="Proteomes" id="UP000193006"/>
    </source>
</evidence>
<dbReference type="SMART" id="SM00863">
    <property type="entry name" value="tRNA_SAD"/>
    <property type="match status" value="1"/>
</dbReference>
<feature type="coiled-coil region" evidence="4">
    <location>
        <begin position="210"/>
        <end position="242"/>
    </location>
</feature>
<dbReference type="Pfam" id="PF07973">
    <property type="entry name" value="tRNA_SAD"/>
    <property type="match status" value="1"/>
</dbReference>
<dbReference type="InterPro" id="IPR018163">
    <property type="entry name" value="Thr/Ala-tRNA-synth_IIc_edit"/>
</dbReference>
<dbReference type="GO" id="GO:0043039">
    <property type="term" value="P:tRNA aminoacylation"/>
    <property type="evidence" value="ECO:0007669"/>
    <property type="project" value="InterPro"/>
</dbReference>
<dbReference type="STRING" id="199441.BkAM31D_13010"/>
<dbReference type="GO" id="GO:0002161">
    <property type="term" value="F:aminoacyl-tRNA deacylase activity"/>
    <property type="evidence" value="ECO:0007669"/>
    <property type="project" value="UniProtKB-ARBA"/>
</dbReference>
<dbReference type="SUPFAM" id="SSF55186">
    <property type="entry name" value="ThrRS/AlaRS common domain"/>
    <property type="match status" value="1"/>
</dbReference>
<dbReference type="RefSeq" id="WP_180319875.1">
    <property type="nucleotide sequence ID" value="NZ_CP020814.1"/>
</dbReference>
<sequence length="353" mass="40453">MNGIPVLDVQSVNGEIRHFLDRPVDELEGNQIEGVINWERRFDHMQQHAGQHILSAVLEDIFGYKTISFHLGKDLLTIDLNVEELTDIEINEVEKRANQIILNNYPIKSKWIKMSETKQYQLRKEPSVNEDIRLVMIPSIDYNPCGGTHPLSTGEVMAIKILGWERHKKMVRLLFVCGYRVLKQMNQKHTTLMELTTMLSSPEHQIPEAVKRVLDNQKELEQKVKQLENELLSREARELQNNQSPIIKIYNNRSINELKIIAQVLVRESNDASVFFASLNDKRIQIVATKGKNSLMNIKAIISQILPLINGKGGGSETFVQAGGETTLTTDEIVNLFHELLKKQQAREDCEDR</sequence>
<dbReference type="GO" id="GO:0004813">
    <property type="term" value="F:alanine-tRNA ligase activity"/>
    <property type="evidence" value="ECO:0007669"/>
    <property type="project" value="UniProtKB-EC"/>
</dbReference>
<evidence type="ECO:0000256" key="3">
    <source>
        <dbReference type="ARBA" id="ARBA00022833"/>
    </source>
</evidence>
<dbReference type="PANTHER" id="PTHR43462:SF1">
    <property type="entry name" value="ALANYL-TRNA EDITING PROTEIN AARSD1"/>
    <property type="match status" value="1"/>
</dbReference>
<dbReference type="GO" id="GO:0046872">
    <property type="term" value="F:metal ion binding"/>
    <property type="evidence" value="ECO:0007669"/>
    <property type="project" value="UniProtKB-KW"/>
</dbReference>
<proteinExistence type="predicted"/>